<organism evidence="2 3">
    <name type="scientific">Sedimentitalea xiamensis</name>
    <dbReference type="NCBI Taxonomy" id="3050037"/>
    <lineage>
        <taxon>Bacteria</taxon>
        <taxon>Pseudomonadati</taxon>
        <taxon>Pseudomonadota</taxon>
        <taxon>Alphaproteobacteria</taxon>
        <taxon>Rhodobacterales</taxon>
        <taxon>Paracoccaceae</taxon>
        <taxon>Sedimentitalea</taxon>
    </lineage>
</organism>
<accession>A0ABT7FJA6</accession>
<dbReference type="InterPro" id="IPR052969">
    <property type="entry name" value="Thr-specific_kinase-like"/>
</dbReference>
<keyword evidence="3" id="KW-1185">Reference proteome</keyword>
<gene>
    <name evidence="2" type="ORF">QO034_19210</name>
</gene>
<name>A0ABT7FJA6_9RHOB</name>
<dbReference type="CDD" id="cd00198">
    <property type="entry name" value="vWFA"/>
    <property type="match status" value="1"/>
</dbReference>
<evidence type="ECO:0000259" key="1">
    <source>
        <dbReference type="PROSITE" id="PS50234"/>
    </source>
</evidence>
<dbReference type="InterPro" id="IPR002035">
    <property type="entry name" value="VWF_A"/>
</dbReference>
<sequence>MTIARNWGFPRSVASRAMSVGYGLLIACVLSATGAMAEGIIRPLLAEGRETVYQRVLTRPGAMQHTAPGESASQSYAAFQPLYVYDAEPGWYQVGPSVSAGPVGWVPSEDVVQWKQNIIGAFTNSAGRNRQFLFDSEDRLRGMMEHEALRELQTQMLNEAANDALPPERGVVAVEPAEYVNIVDQLYLMPILDFTQDLHPLNYEENLLMKVASVPLREEGATGPASDTEFDAGIVFVFDTTRSMDPYIQRTQKAVERIVGDLRGSEIGDKVHFGVVAFRDSTDAAPALEYRTRTLLPLQRRQDQTPVIATIRAATQVADANSPGFNEDSLAGVEDAVDLTDWTGVGTDPYDARIVILITDAGPKDVRDPNARSQIGAKELQRNAQDKGITIMTLHLQTPAGGEAQHAYAASQYRDLSRFHNDSFYYEIENGTPQALEDTVTRLVSAVTDVIRVARNEARLLSPEETGPELVNLSLALKLAYLGQKKGTQAPDVIEGWVSEKAVEDPGKLAIEPRLLVTRNEMATMADLLTELSDLGERSRGAEDAANFFNQVRDVVARMAQNPDRLISTDSDTLGGALEFLEDLPYESQLMLTTEDRWAQSAMNRRAILDGMRQKLVQYRKWLLDPDVWTPLFEDSPDGEYVFAMPFDVLP</sequence>
<comment type="caution">
    <text evidence="2">The sequence shown here is derived from an EMBL/GenBank/DDBJ whole genome shotgun (WGS) entry which is preliminary data.</text>
</comment>
<dbReference type="InterPro" id="IPR036465">
    <property type="entry name" value="vWFA_dom_sf"/>
</dbReference>
<dbReference type="PROSITE" id="PS51257">
    <property type="entry name" value="PROKAR_LIPOPROTEIN"/>
    <property type="match status" value="1"/>
</dbReference>
<dbReference type="PANTHER" id="PTHR47763:SF1">
    <property type="entry name" value="DUF659 DOMAIN-CONTAINING PROTEIN"/>
    <property type="match status" value="1"/>
</dbReference>
<feature type="domain" description="VWFA" evidence="1">
    <location>
        <begin position="233"/>
        <end position="443"/>
    </location>
</feature>
<dbReference type="Pfam" id="PF00092">
    <property type="entry name" value="VWA"/>
    <property type="match status" value="1"/>
</dbReference>
<dbReference type="SMART" id="SM00327">
    <property type="entry name" value="VWA"/>
    <property type="match status" value="1"/>
</dbReference>
<reference evidence="2 3" key="1">
    <citation type="submission" date="2023-05" db="EMBL/GenBank/DDBJ databases">
        <title>Sedimentitalea sp. nov. JM2-8.</title>
        <authorList>
            <person name="Huang J."/>
        </authorList>
    </citation>
    <scope>NUCLEOTIDE SEQUENCE [LARGE SCALE GENOMIC DNA]</scope>
    <source>
        <strain evidence="2 3">JM2-8</strain>
    </source>
</reference>
<dbReference type="Gene3D" id="3.40.50.410">
    <property type="entry name" value="von Willebrand factor, type A domain"/>
    <property type="match status" value="1"/>
</dbReference>
<evidence type="ECO:0000313" key="2">
    <source>
        <dbReference type="EMBL" id="MDK3075221.1"/>
    </source>
</evidence>
<dbReference type="SUPFAM" id="SSF53300">
    <property type="entry name" value="vWA-like"/>
    <property type="match status" value="1"/>
</dbReference>
<dbReference type="Proteomes" id="UP001227126">
    <property type="component" value="Unassembled WGS sequence"/>
</dbReference>
<proteinExistence type="predicted"/>
<evidence type="ECO:0000313" key="3">
    <source>
        <dbReference type="Proteomes" id="UP001227126"/>
    </source>
</evidence>
<dbReference type="EMBL" id="JASNJE010000032">
    <property type="protein sequence ID" value="MDK3075221.1"/>
    <property type="molecule type" value="Genomic_DNA"/>
</dbReference>
<dbReference type="PANTHER" id="PTHR47763">
    <property type="entry name" value="ALPHA-PROTEIN KINASE VWKA"/>
    <property type="match status" value="1"/>
</dbReference>
<protein>
    <submittedName>
        <fullName evidence="2">VWA domain-containing protein</fullName>
    </submittedName>
</protein>
<dbReference type="PROSITE" id="PS50234">
    <property type="entry name" value="VWFA"/>
    <property type="match status" value="1"/>
</dbReference>